<protein>
    <recommendedName>
        <fullName evidence="4">Ig-like domain-containing protein</fullName>
    </recommendedName>
</protein>
<dbReference type="Proteomes" id="UP001591681">
    <property type="component" value="Unassembled WGS sequence"/>
</dbReference>
<keyword evidence="1" id="KW-1133">Transmembrane helix</keyword>
<dbReference type="InterPro" id="IPR036179">
    <property type="entry name" value="Ig-like_dom_sf"/>
</dbReference>
<feature type="transmembrane region" description="Helical" evidence="1">
    <location>
        <begin position="141"/>
        <end position="167"/>
    </location>
</feature>
<proteinExistence type="predicted"/>
<evidence type="ECO:0000256" key="1">
    <source>
        <dbReference type="SAM" id="Phobius"/>
    </source>
</evidence>
<evidence type="ECO:0008006" key="4">
    <source>
        <dbReference type="Google" id="ProtNLM"/>
    </source>
</evidence>
<dbReference type="EMBL" id="JBHFQA010000017">
    <property type="protein sequence ID" value="KAL2084464.1"/>
    <property type="molecule type" value="Genomic_DNA"/>
</dbReference>
<keyword evidence="3" id="KW-1185">Reference proteome</keyword>
<gene>
    <name evidence="2" type="ORF">ACEWY4_019982</name>
</gene>
<evidence type="ECO:0000313" key="2">
    <source>
        <dbReference type="EMBL" id="KAL2084464.1"/>
    </source>
</evidence>
<dbReference type="SUPFAM" id="SSF48726">
    <property type="entry name" value="Immunoglobulin"/>
    <property type="match status" value="1"/>
</dbReference>
<feature type="transmembrane region" description="Helical" evidence="1">
    <location>
        <begin position="12"/>
        <end position="29"/>
    </location>
</feature>
<evidence type="ECO:0000313" key="3">
    <source>
        <dbReference type="Proteomes" id="UP001591681"/>
    </source>
</evidence>
<sequence>MVLKQFPGQSLPHLLSAVLLIYLNLTWSLQDSTYTHKPGNITSQSGESASFKCGISSSSSPKVIFTVQGNNNKSMSCPGNTSEEWTVKSLQWSCSVTDGEVLAVWTISGTSLPDNGTMFRCQAQGQPDAVGYLWVYVSSSYFGILIGCVIGGFFGILIVFGLTYIFLQKSETFRECFGEKQEDDECTIVEGSKVH</sequence>
<organism evidence="2 3">
    <name type="scientific">Coilia grayii</name>
    <name type="common">Gray's grenadier anchovy</name>
    <dbReference type="NCBI Taxonomy" id="363190"/>
    <lineage>
        <taxon>Eukaryota</taxon>
        <taxon>Metazoa</taxon>
        <taxon>Chordata</taxon>
        <taxon>Craniata</taxon>
        <taxon>Vertebrata</taxon>
        <taxon>Euteleostomi</taxon>
        <taxon>Actinopterygii</taxon>
        <taxon>Neopterygii</taxon>
        <taxon>Teleostei</taxon>
        <taxon>Clupei</taxon>
        <taxon>Clupeiformes</taxon>
        <taxon>Clupeoidei</taxon>
        <taxon>Engraulidae</taxon>
        <taxon>Coilinae</taxon>
        <taxon>Coilia</taxon>
    </lineage>
</organism>
<accession>A0ABD1JBL1</accession>
<reference evidence="2 3" key="1">
    <citation type="submission" date="2024-09" db="EMBL/GenBank/DDBJ databases">
        <title>A chromosome-level genome assembly of Gray's grenadier anchovy, Coilia grayii.</title>
        <authorList>
            <person name="Fu Z."/>
        </authorList>
    </citation>
    <scope>NUCLEOTIDE SEQUENCE [LARGE SCALE GENOMIC DNA]</scope>
    <source>
        <strain evidence="2">G4</strain>
        <tissue evidence="2">Muscle</tissue>
    </source>
</reference>
<keyword evidence="1" id="KW-0472">Membrane</keyword>
<name>A0ABD1JBL1_9TELE</name>
<keyword evidence="1" id="KW-0812">Transmembrane</keyword>
<comment type="caution">
    <text evidence="2">The sequence shown here is derived from an EMBL/GenBank/DDBJ whole genome shotgun (WGS) entry which is preliminary data.</text>
</comment>
<dbReference type="AlphaFoldDB" id="A0ABD1JBL1"/>